<dbReference type="Proteomes" id="UP000479000">
    <property type="component" value="Unassembled WGS sequence"/>
</dbReference>
<dbReference type="OrthoDB" id="5950623at2759"/>
<organism evidence="1 2">
    <name type="scientific">Nesidiocoris tenuis</name>
    <dbReference type="NCBI Taxonomy" id="355587"/>
    <lineage>
        <taxon>Eukaryota</taxon>
        <taxon>Metazoa</taxon>
        <taxon>Ecdysozoa</taxon>
        <taxon>Arthropoda</taxon>
        <taxon>Hexapoda</taxon>
        <taxon>Insecta</taxon>
        <taxon>Pterygota</taxon>
        <taxon>Neoptera</taxon>
        <taxon>Paraneoptera</taxon>
        <taxon>Hemiptera</taxon>
        <taxon>Heteroptera</taxon>
        <taxon>Panheteroptera</taxon>
        <taxon>Cimicomorpha</taxon>
        <taxon>Miridae</taxon>
        <taxon>Dicyphina</taxon>
        <taxon>Nesidiocoris</taxon>
    </lineage>
</organism>
<dbReference type="AlphaFoldDB" id="A0A6H5H5F9"/>
<reference evidence="1 2" key="1">
    <citation type="submission" date="2020-02" db="EMBL/GenBank/DDBJ databases">
        <authorList>
            <person name="Ferguson B K."/>
        </authorList>
    </citation>
    <scope>NUCLEOTIDE SEQUENCE [LARGE SCALE GENOMIC DNA]</scope>
</reference>
<dbReference type="EMBL" id="CADCXU010025634">
    <property type="protein sequence ID" value="CAB0012756.1"/>
    <property type="molecule type" value="Genomic_DNA"/>
</dbReference>
<feature type="non-terminal residue" evidence="1">
    <location>
        <position position="257"/>
    </location>
</feature>
<proteinExistence type="predicted"/>
<gene>
    <name evidence="1" type="ORF">NTEN_LOCUS17451</name>
</gene>
<sequence>MEVLCVIYAPLVHYTIYGIPTIIAPRRTNEDSPRIIWAFNGEGRTMSICYLMSGLSQAGWCVVNLRVGKGVEEAEGIGNGEYEDWTSSSSGFGWRHPIQASKAPGVFVPVYGEPTLDFYVPNLESTIKSQSKKCTAGLRGWASLLLSLTFWVSSDALTCGEARLKCAYREGCGMALQRFLMSCSNLHQLNKTCPEECKNVLIALMSTDEGQEFMSFQICHSLYFKSVVGTEGIFYCAQSFLILHQEGKTQQKRPVGT</sequence>
<keyword evidence="2" id="KW-1185">Reference proteome</keyword>
<evidence type="ECO:0000313" key="1">
    <source>
        <dbReference type="EMBL" id="CAB0012756.1"/>
    </source>
</evidence>
<name>A0A6H5H5F9_9HEMI</name>
<protein>
    <submittedName>
        <fullName evidence="1">Uncharacterized protein</fullName>
    </submittedName>
</protein>
<evidence type="ECO:0000313" key="2">
    <source>
        <dbReference type="Proteomes" id="UP000479000"/>
    </source>
</evidence>
<accession>A0A6H5H5F9</accession>